<accession>A0A4V2Z9T0</accession>
<dbReference type="Proteomes" id="UP000294814">
    <property type="component" value="Unassembled WGS sequence"/>
</dbReference>
<feature type="transmembrane region" description="Helical" evidence="1">
    <location>
        <begin position="50"/>
        <end position="69"/>
    </location>
</feature>
<dbReference type="EMBL" id="SMLG01000001">
    <property type="protein sequence ID" value="TDE47044.1"/>
    <property type="molecule type" value="Genomic_DNA"/>
</dbReference>
<keyword evidence="1" id="KW-0812">Transmembrane</keyword>
<sequence length="82" mass="9657">MKTKRLTDLTEQELIIEQKKRKSISTSYSFIMGMMIGITVYGFIKNGLSFFSLLPIIFLPIFIMNWNNYKEVKNEIKSRNIT</sequence>
<proteinExistence type="predicted"/>
<keyword evidence="3" id="KW-1185">Reference proteome</keyword>
<name>A0A4V2Z9T0_9FLAO</name>
<keyword evidence="1" id="KW-0472">Membrane</keyword>
<evidence type="ECO:0000256" key="1">
    <source>
        <dbReference type="SAM" id="Phobius"/>
    </source>
</evidence>
<keyword evidence="1" id="KW-1133">Transmembrane helix</keyword>
<dbReference type="AlphaFoldDB" id="A0A4V2Z9T0"/>
<comment type="caution">
    <text evidence="2">The sequence shown here is derived from an EMBL/GenBank/DDBJ whole genome shotgun (WGS) entry which is preliminary data.</text>
</comment>
<dbReference type="OrthoDB" id="713928at2"/>
<dbReference type="RefSeq" id="WP_131914977.1">
    <property type="nucleotide sequence ID" value="NZ_SMLG01000001.1"/>
</dbReference>
<feature type="transmembrane region" description="Helical" evidence="1">
    <location>
        <begin position="27"/>
        <end position="44"/>
    </location>
</feature>
<evidence type="ECO:0000313" key="2">
    <source>
        <dbReference type="EMBL" id="TDE47044.1"/>
    </source>
</evidence>
<evidence type="ECO:0008006" key="4">
    <source>
        <dbReference type="Google" id="ProtNLM"/>
    </source>
</evidence>
<evidence type="ECO:0000313" key="3">
    <source>
        <dbReference type="Proteomes" id="UP000294814"/>
    </source>
</evidence>
<gene>
    <name evidence="2" type="ORF">E0I26_02855</name>
</gene>
<organism evidence="2 3">
    <name type="scientific">Flavobacterium rhamnosiphilum</name>
    <dbReference type="NCBI Taxonomy" id="2541724"/>
    <lineage>
        <taxon>Bacteria</taxon>
        <taxon>Pseudomonadati</taxon>
        <taxon>Bacteroidota</taxon>
        <taxon>Flavobacteriia</taxon>
        <taxon>Flavobacteriales</taxon>
        <taxon>Flavobacteriaceae</taxon>
        <taxon>Flavobacterium</taxon>
    </lineage>
</organism>
<reference evidence="2 3" key="1">
    <citation type="submission" date="2019-03" db="EMBL/GenBank/DDBJ databases">
        <title>Novel species of Flavobacterium.</title>
        <authorList>
            <person name="Liu Q."/>
            <person name="Xin Y.-H."/>
        </authorList>
    </citation>
    <scope>NUCLEOTIDE SEQUENCE [LARGE SCALE GENOMIC DNA]</scope>
    <source>
        <strain evidence="2 3">LB3P52</strain>
    </source>
</reference>
<protein>
    <recommendedName>
        <fullName evidence="4">FUSC family protein</fullName>
    </recommendedName>
</protein>